<evidence type="ECO:0000256" key="1">
    <source>
        <dbReference type="ARBA" id="ARBA00009748"/>
    </source>
</evidence>
<feature type="signal peptide" evidence="4">
    <location>
        <begin position="1"/>
        <end position="24"/>
    </location>
</feature>
<dbReference type="EMBL" id="BAABME010015292">
    <property type="protein sequence ID" value="GAA0140423.1"/>
    <property type="molecule type" value="Genomic_DNA"/>
</dbReference>
<gene>
    <name evidence="6" type="ORF">LIER_35232</name>
</gene>
<evidence type="ECO:0000313" key="6">
    <source>
        <dbReference type="EMBL" id="GAA0140423.1"/>
    </source>
</evidence>
<dbReference type="SUPFAM" id="SSF47699">
    <property type="entry name" value="Bifunctional inhibitor/lipid-transfer protein/seed storage 2S albumin"/>
    <property type="match status" value="1"/>
</dbReference>
<dbReference type="PANTHER" id="PTHR33076">
    <property type="entry name" value="NON-SPECIFIC LIPID-TRANSFER PROTEIN 2-RELATED"/>
    <property type="match status" value="1"/>
</dbReference>
<dbReference type="Proteomes" id="UP001454036">
    <property type="component" value="Unassembled WGS sequence"/>
</dbReference>
<feature type="chain" id="PRO_5043730162" description="Bifunctional inhibitor/plant lipid transfer protein/seed storage helical domain-containing protein" evidence="4">
    <location>
        <begin position="25"/>
        <end position="115"/>
    </location>
</feature>
<dbReference type="InterPro" id="IPR036312">
    <property type="entry name" value="Bifun_inhib/LTP/seed_sf"/>
</dbReference>
<sequence>MGRGMSVFMTLMILASFAIIMSRAEPNCNPFAQNFTPCKPFAIGNVDFPDVQCCGVLVGWDYQAHLSQQYKKDACQCFKKFAETLPIKWDKVKQLPYICELNTIKNIGPNVDCNA</sequence>
<evidence type="ECO:0000256" key="3">
    <source>
        <dbReference type="ARBA" id="ARBA00023121"/>
    </source>
</evidence>
<keyword evidence="2" id="KW-0813">Transport</keyword>
<comment type="caution">
    <text evidence="6">The sequence shown here is derived from an EMBL/GenBank/DDBJ whole genome shotgun (WGS) entry which is preliminary data.</text>
</comment>
<evidence type="ECO:0000313" key="7">
    <source>
        <dbReference type="Proteomes" id="UP001454036"/>
    </source>
</evidence>
<accession>A0AAV3NN73</accession>
<evidence type="ECO:0000256" key="2">
    <source>
        <dbReference type="ARBA" id="ARBA00022448"/>
    </source>
</evidence>
<dbReference type="Pfam" id="PF00234">
    <property type="entry name" value="Tryp_alpha_amyl"/>
    <property type="match status" value="1"/>
</dbReference>
<dbReference type="AlphaFoldDB" id="A0AAV3NN73"/>
<dbReference type="Gene3D" id="1.10.110.10">
    <property type="entry name" value="Plant lipid-transfer and hydrophobic proteins"/>
    <property type="match status" value="1"/>
</dbReference>
<dbReference type="GO" id="GO:0006869">
    <property type="term" value="P:lipid transport"/>
    <property type="evidence" value="ECO:0007669"/>
    <property type="project" value="InterPro"/>
</dbReference>
<keyword evidence="4" id="KW-0732">Signal</keyword>
<proteinExistence type="inferred from homology"/>
<comment type="similarity">
    <text evidence="1">Belongs to the plant LTP family.</text>
</comment>
<evidence type="ECO:0000256" key="4">
    <source>
        <dbReference type="SAM" id="SignalP"/>
    </source>
</evidence>
<keyword evidence="7" id="KW-1185">Reference proteome</keyword>
<reference evidence="6 7" key="1">
    <citation type="submission" date="2024-01" db="EMBL/GenBank/DDBJ databases">
        <title>The complete chloroplast genome sequence of Lithospermum erythrorhizon: insights into the phylogenetic relationship among Boraginaceae species and the maternal lineages of purple gromwells.</title>
        <authorList>
            <person name="Okada T."/>
            <person name="Watanabe K."/>
        </authorList>
    </citation>
    <scope>NUCLEOTIDE SEQUENCE [LARGE SCALE GENOMIC DNA]</scope>
</reference>
<name>A0AAV3NN73_LITER</name>
<dbReference type="InterPro" id="IPR016140">
    <property type="entry name" value="Bifunc_inhib/LTP/seed_store"/>
</dbReference>
<keyword evidence="3" id="KW-0446">Lipid-binding</keyword>
<organism evidence="6 7">
    <name type="scientific">Lithospermum erythrorhizon</name>
    <name type="common">Purple gromwell</name>
    <name type="synonym">Lithospermum officinale var. erythrorhizon</name>
    <dbReference type="NCBI Taxonomy" id="34254"/>
    <lineage>
        <taxon>Eukaryota</taxon>
        <taxon>Viridiplantae</taxon>
        <taxon>Streptophyta</taxon>
        <taxon>Embryophyta</taxon>
        <taxon>Tracheophyta</taxon>
        <taxon>Spermatophyta</taxon>
        <taxon>Magnoliopsida</taxon>
        <taxon>eudicotyledons</taxon>
        <taxon>Gunneridae</taxon>
        <taxon>Pentapetalae</taxon>
        <taxon>asterids</taxon>
        <taxon>lamiids</taxon>
        <taxon>Boraginales</taxon>
        <taxon>Boraginaceae</taxon>
        <taxon>Boraginoideae</taxon>
        <taxon>Lithospermeae</taxon>
        <taxon>Lithospermum</taxon>
    </lineage>
</organism>
<evidence type="ECO:0000259" key="5">
    <source>
        <dbReference type="Pfam" id="PF00234"/>
    </source>
</evidence>
<dbReference type="InterPro" id="IPR000528">
    <property type="entry name" value="Plant_nsLTP"/>
</dbReference>
<feature type="domain" description="Bifunctional inhibitor/plant lipid transfer protein/seed storage helical" evidence="5">
    <location>
        <begin position="28"/>
        <end position="113"/>
    </location>
</feature>
<protein>
    <recommendedName>
        <fullName evidence="5">Bifunctional inhibitor/plant lipid transfer protein/seed storage helical domain-containing protein</fullName>
    </recommendedName>
</protein>
<dbReference type="GO" id="GO:0008289">
    <property type="term" value="F:lipid binding"/>
    <property type="evidence" value="ECO:0007669"/>
    <property type="project" value="UniProtKB-KW"/>
</dbReference>